<proteinExistence type="predicted"/>
<reference evidence="2" key="2">
    <citation type="submission" date="2015-01" db="EMBL/GenBank/DDBJ databases">
        <title>Evolutionary Origins and Diversification of the Mycorrhizal Mutualists.</title>
        <authorList>
            <consortium name="DOE Joint Genome Institute"/>
            <consortium name="Mycorrhizal Genomics Consortium"/>
            <person name="Kohler A."/>
            <person name="Kuo A."/>
            <person name="Nagy L.G."/>
            <person name="Floudas D."/>
            <person name="Copeland A."/>
            <person name="Barry K.W."/>
            <person name="Cichocki N."/>
            <person name="Veneault-Fourrey C."/>
            <person name="LaButti K."/>
            <person name="Lindquist E.A."/>
            <person name="Lipzen A."/>
            <person name="Lundell T."/>
            <person name="Morin E."/>
            <person name="Murat C."/>
            <person name="Riley R."/>
            <person name="Ohm R."/>
            <person name="Sun H."/>
            <person name="Tunlid A."/>
            <person name="Henrissat B."/>
            <person name="Grigoriev I.V."/>
            <person name="Hibbett D.S."/>
            <person name="Martin F."/>
        </authorList>
    </citation>
    <scope>NUCLEOTIDE SEQUENCE [LARGE SCALE GENOMIC DNA]</scope>
    <source>
        <strain evidence="2">Foug A</strain>
    </source>
</reference>
<dbReference type="InParanoid" id="A0A0C3ECD4"/>
<sequence length="146" mass="16350">MEYRDNTGLYRVKALYAGVNQSPGVQSIRAKLLRDSTSVLREPLVKLDRTCTTKLKDLDERVIPVEPAKPIGSTVALSKGMLARELYEDVNFLRDWQTLLVRTRYRSQGQTVPTVIVVIVTPPTESFLPICCTLEKLRTVDSQAGA</sequence>
<gene>
    <name evidence="1" type="ORF">SCLCIDRAFT_22214</name>
</gene>
<dbReference type="HOGENOM" id="CLU_1778564_0_0_1"/>
<keyword evidence="2" id="KW-1185">Reference proteome</keyword>
<protein>
    <submittedName>
        <fullName evidence="1">Uncharacterized protein</fullName>
    </submittedName>
</protein>
<evidence type="ECO:0000313" key="2">
    <source>
        <dbReference type="Proteomes" id="UP000053989"/>
    </source>
</evidence>
<dbReference type="Proteomes" id="UP000053989">
    <property type="component" value="Unassembled WGS sequence"/>
</dbReference>
<evidence type="ECO:0000313" key="1">
    <source>
        <dbReference type="EMBL" id="KIM65994.1"/>
    </source>
</evidence>
<name>A0A0C3ECD4_9AGAM</name>
<accession>A0A0C3ECD4</accession>
<dbReference type="AlphaFoldDB" id="A0A0C3ECD4"/>
<dbReference type="EMBL" id="KN822019">
    <property type="protein sequence ID" value="KIM65994.1"/>
    <property type="molecule type" value="Genomic_DNA"/>
</dbReference>
<organism evidence="1 2">
    <name type="scientific">Scleroderma citrinum Foug A</name>
    <dbReference type="NCBI Taxonomy" id="1036808"/>
    <lineage>
        <taxon>Eukaryota</taxon>
        <taxon>Fungi</taxon>
        <taxon>Dikarya</taxon>
        <taxon>Basidiomycota</taxon>
        <taxon>Agaricomycotina</taxon>
        <taxon>Agaricomycetes</taxon>
        <taxon>Agaricomycetidae</taxon>
        <taxon>Boletales</taxon>
        <taxon>Sclerodermatineae</taxon>
        <taxon>Sclerodermataceae</taxon>
        <taxon>Scleroderma</taxon>
    </lineage>
</organism>
<reference evidence="1 2" key="1">
    <citation type="submission" date="2014-04" db="EMBL/GenBank/DDBJ databases">
        <authorList>
            <consortium name="DOE Joint Genome Institute"/>
            <person name="Kuo A."/>
            <person name="Kohler A."/>
            <person name="Nagy L.G."/>
            <person name="Floudas D."/>
            <person name="Copeland A."/>
            <person name="Barry K.W."/>
            <person name="Cichocki N."/>
            <person name="Veneault-Fourrey C."/>
            <person name="LaButti K."/>
            <person name="Lindquist E.A."/>
            <person name="Lipzen A."/>
            <person name="Lundell T."/>
            <person name="Morin E."/>
            <person name="Murat C."/>
            <person name="Sun H."/>
            <person name="Tunlid A."/>
            <person name="Henrissat B."/>
            <person name="Grigoriev I.V."/>
            <person name="Hibbett D.S."/>
            <person name="Martin F."/>
            <person name="Nordberg H.P."/>
            <person name="Cantor M.N."/>
            <person name="Hua S.X."/>
        </authorList>
    </citation>
    <scope>NUCLEOTIDE SEQUENCE [LARGE SCALE GENOMIC DNA]</scope>
    <source>
        <strain evidence="1 2">Foug A</strain>
    </source>
</reference>